<feature type="domain" description="VanZ-like" evidence="6">
    <location>
        <begin position="48"/>
        <end position="191"/>
    </location>
</feature>
<dbReference type="EMBL" id="JAARRM010000001">
    <property type="protein sequence ID" value="MBC1520381.1"/>
    <property type="molecule type" value="Genomic_DNA"/>
</dbReference>
<organism evidence="8 9">
    <name type="scientific">Listeria aquatica</name>
    <dbReference type="NCBI Taxonomy" id="1494960"/>
    <lineage>
        <taxon>Bacteria</taxon>
        <taxon>Bacillati</taxon>
        <taxon>Bacillota</taxon>
        <taxon>Bacilli</taxon>
        <taxon>Bacillales</taxon>
        <taxon>Listeriaceae</taxon>
        <taxon>Listeria</taxon>
    </lineage>
</organism>
<feature type="transmembrane region" description="Helical" evidence="5">
    <location>
        <begin position="302"/>
        <end position="321"/>
    </location>
</feature>
<dbReference type="PANTHER" id="PTHR36834:SF1">
    <property type="entry name" value="INTEGRAL MEMBRANE PROTEIN"/>
    <property type="match status" value="1"/>
</dbReference>
<evidence type="ECO:0000256" key="1">
    <source>
        <dbReference type="ARBA" id="ARBA00004141"/>
    </source>
</evidence>
<keyword evidence="2 5" id="KW-0812">Transmembrane</keyword>
<feature type="transmembrane region" description="Helical" evidence="5">
    <location>
        <begin position="42"/>
        <end position="61"/>
    </location>
</feature>
<dbReference type="PANTHER" id="PTHR36834">
    <property type="entry name" value="MEMBRANE PROTEIN-RELATED"/>
    <property type="match status" value="1"/>
</dbReference>
<dbReference type="GO" id="GO:0016020">
    <property type="term" value="C:membrane"/>
    <property type="evidence" value="ECO:0007669"/>
    <property type="project" value="UniProtKB-SubCell"/>
</dbReference>
<dbReference type="InterPro" id="IPR053150">
    <property type="entry name" value="Teicoplanin_resist-assoc"/>
</dbReference>
<dbReference type="InterPro" id="IPR010432">
    <property type="entry name" value="RDD"/>
</dbReference>
<feature type="domain" description="RDD" evidence="7">
    <location>
        <begin position="213"/>
        <end position="365"/>
    </location>
</feature>
<comment type="subcellular location">
    <subcellularLocation>
        <location evidence="1">Membrane</location>
        <topology evidence="1">Multi-pass membrane protein</topology>
    </subcellularLocation>
</comment>
<dbReference type="AlphaFoldDB" id="A0A841ZNV5"/>
<evidence type="ECO:0000259" key="6">
    <source>
        <dbReference type="Pfam" id="PF04892"/>
    </source>
</evidence>
<feature type="transmembrane region" description="Helical" evidence="5">
    <location>
        <begin position="218"/>
        <end position="241"/>
    </location>
</feature>
<comment type="caution">
    <text evidence="8">The sequence shown here is derived from an EMBL/GenBank/DDBJ whole genome shotgun (WGS) entry which is preliminary data.</text>
</comment>
<evidence type="ECO:0000259" key="7">
    <source>
        <dbReference type="Pfam" id="PF06271"/>
    </source>
</evidence>
<protein>
    <recommendedName>
        <fullName evidence="10">VanZ family protein</fullName>
    </recommendedName>
</protein>
<sequence>MSSYLFPIEVALILFPFLALLLTIPFAIYSYRKFGSITFMRVFILFTFIFYLMAAFFLTLLPLPETQDVIRIKAPVPQLVPFTFVQEFLSQTVLEFSKPATYLPALAQNVVIQPLFNVFLLFPLGVYLRYYFRTSFIKTLIIAFLISLFFEVTQLTGIYGIYPHAYRLFDVDDLMLNTLGGIIGFLMAPLFTFFLPSREAMDSLSSQKSKRVSYIRRFLAYLIDWFFIGIIGFLLTSIHLIPKQAVSNTVEVSYEHILYDIAIIFLYFVFLPTITNGFTPGKWIVRIRIASIAGTRVSFWQLLGRYTLFYYLLGGLILVPLNQQVQEIATPQIRLILFFISFSSLFLFALHLIINFFRKDNRLFYEKMSHTVSVSTFKSKIPETDH</sequence>
<evidence type="ECO:0000313" key="9">
    <source>
        <dbReference type="Proteomes" id="UP000559885"/>
    </source>
</evidence>
<keyword evidence="4 5" id="KW-0472">Membrane</keyword>
<evidence type="ECO:0008006" key="10">
    <source>
        <dbReference type="Google" id="ProtNLM"/>
    </source>
</evidence>
<dbReference type="RefSeq" id="WP_185371957.1">
    <property type="nucleotide sequence ID" value="NZ_JAARRM010000001.1"/>
</dbReference>
<dbReference type="PIRSF" id="PIRSF031578">
    <property type="entry name" value="Uncharacterised_Vanz_RDD-cont"/>
    <property type="match status" value="1"/>
</dbReference>
<dbReference type="InterPro" id="IPR021192">
    <property type="entry name" value="UCP031578_Vanz/RDD"/>
</dbReference>
<reference evidence="8 9" key="1">
    <citation type="submission" date="2020-03" db="EMBL/GenBank/DDBJ databases">
        <title>Soil Listeria distribution.</title>
        <authorList>
            <person name="Liao J."/>
            <person name="Wiedmann M."/>
        </authorList>
    </citation>
    <scope>NUCLEOTIDE SEQUENCE [LARGE SCALE GENOMIC DNA]</scope>
    <source>
        <strain evidence="8 9">FSL L7-1507</strain>
    </source>
</reference>
<dbReference type="Pfam" id="PF06271">
    <property type="entry name" value="RDD"/>
    <property type="match status" value="1"/>
</dbReference>
<dbReference type="InterPro" id="IPR006976">
    <property type="entry name" value="VanZ-like"/>
</dbReference>
<feature type="transmembrane region" description="Helical" evidence="5">
    <location>
        <begin position="106"/>
        <end position="128"/>
    </location>
</feature>
<evidence type="ECO:0000256" key="3">
    <source>
        <dbReference type="ARBA" id="ARBA00022989"/>
    </source>
</evidence>
<feature type="transmembrane region" description="Helical" evidence="5">
    <location>
        <begin position="174"/>
        <end position="197"/>
    </location>
</feature>
<proteinExistence type="predicted"/>
<evidence type="ECO:0000256" key="5">
    <source>
        <dbReference type="SAM" id="Phobius"/>
    </source>
</evidence>
<evidence type="ECO:0000256" key="4">
    <source>
        <dbReference type="ARBA" id="ARBA00023136"/>
    </source>
</evidence>
<evidence type="ECO:0000313" key="8">
    <source>
        <dbReference type="EMBL" id="MBC1520381.1"/>
    </source>
</evidence>
<feature type="transmembrane region" description="Helical" evidence="5">
    <location>
        <begin position="333"/>
        <end position="357"/>
    </location>
</feature>
<dbReference type="Proteomes" id="UP000559885">
    <property type="component" value="Unassembled WGS sequence"/>
</dbReference>
<feature type="transmembrane region" description="Helical" evidence="5">
    <location>
        <begin position="140"/>
        <end position="162"/>
    </location>
</feature>
<name>A0A841ZNV5_9LIST</name>
<accession>A0A841ZNV5</accession>
<gene>
    <name evidence="8" type="ORF">HB912_01825</name>
</gene>
<keyword evidence="3 5" id="KW-1133">Transmembrane helix</keyword>
<feature type="transmembrane region" description="Helical" evidence="5">
    <location>
        <begin position="261"/>
        <end position="281"/>
    </location>
</feature>
<evidence type="ECO:0000256" key="2">
    <source>
        <dbReference type="ARBA" id="ARBA00022692"/>
    </source>
</evidence>
<dbReference type="Pfam" id="PF04892">
    <property type="entry name" value="VanZ"/>
    <property type="match status" value="1"/>
</dbReference>
<feature type="transmembrane region" description="Helical" evidence="5">
    <location>
        <begin position="6"/>
        <end position="30"/>
    </location>
</feature>